<evidence type="ECO:0000256" key="6">
    <source>
        <dbReference type="ARBA" id="ARBA00022989"/>
    </source>
</evidence>
<dbReference type="Proteomes" id="UP001258315">
    <property type="component" value="Unassembled WGS sequence"/>
</dbReference>
<dbReference type="SUPFAM" id="SSF52540">
    <property type="entry name" value="P-loop containing nucleoside triphosphate hydrolases"/>
    <property type="match status" value="1"/>
</dbReference>
<name>A0ABU3GPR0_9SPHI</name>
<evidence type="ECO:0000256" key="4">
    <source>
        <dbReference type="ARBA" id="ARBA00022741"/>
    </source>
</evidence>
<dbReference type="RefSeq" id="WP_311947708.1">
    <property type="nucleotide sequence ID" value="NZ_JAVLVU010000001.1"/>
</dbReference>
<evidence type="ECO:0000313" key="13">
    <source>
        <dbReference type="EMBL" id="MDT3401768.1"/>
    </source>
</evidence>
<dbReference type="EMBL" id="JAVLVU010000001">
    <property type="protein sequence ID" value="MDT3401768.1"/>
    <property type="molecule type" value="Genomic_DNA"/>
</dbReference>
<dbReference type="NCBIfam" id="TIGR01007">
    <property type="entry name" value="eps_fam"/>
    <property type="match status" value="1"/>
</dbReference>
<dbReference type="InterPro" id="IPR032807">
    <property type="entry name" value="GNVR"/>
</dbReference>
<evidence type="ECO:0000256" key="3">
    <source>
        <dbReference type="ARBA" id="ARBA00022692"/>
    </source>
</evidence>
<reference evidence="14" key="1">
    <citation type="submission" date="2023-07" db="EMBL/GenBank/DDBJ databases">
        <title>Functional and genomic diversity of the sorghum phyllosphere microbiome.</title>
        <authorList>
            <person name="Shade A."/>
        </authorList>
    </citation>
    <scope>NUCLEOTIDE SEQUENCE [LARGE SCALE GENOMIC DNA]</scope>
    <source>
        <strain evidence="14">SORGH_AS_0422</strain>
    </source>
</reference>
<comment type="subcellular location">
    <subcellularLocation>
        <location evidence="1">Cell membrane</location>
        <topology evidence="1">Multi-pass membrane protein</topology>
    </subcellularLocation>
</comment>
<keyword evidence="14" id="KW-1185">Reference proteome</keyword>
<feature type="domain" description="CobQ/CobB/MinD/ParA nucleotide binding" evidence="10">
    <location>
        <begin position="584"/>
        <end position="759"/>
    </location>
</feature>
<dbReference type="InterPro" id="IPR002586">
    <property type="entry name" value="CobQ/CobB/MinD/ParA_Nub-bd_dom"/>
</dbReference>
<accession>A0ABU3GPR0</accession>
<dbReference type="Gene3D" id="3.40.50.300">
    <property type="entry name" value="P-loop containing nucleotide triphosphate hydrolases"/>
    <property type="match status" value="1"/>
</dbReference>
<dbReference type="InterPro" id="IPR003856">
    <property type="entry name" value="LPS_length_determ_N"/>
</dbReference>
<dbReference type="Pfam" id="PF01656">
    <property type="entry name" value="CbiA"/>
    <property type="match status" value="1"/>
</dbReference>
<dbReference type="InterPro" id="IPR027417">
    <property type="entry name" value="P-loop_NTPase"/>
</dbReference>
<dbReference type="PANTHER" id="PTHR32309:SF13">
    <property type="entry name" value="FERRIC ENTEROBACTIN TRANSPORT PROTEIN FEPE"/>
    <property type="match status" value="1"/>
</dbReference>
<sequence>MYSSPKSNAISGSGNQHEVIDLKLIIAKLFQYWWLFGISAIFCLIIAFFYAGYVSPQWHVSSKILVKDQKNSPQVGAGAGIGSDLGSLFSVKSSADNEIQILKSRTLMQNTVVSMQLNVRIYQKDGFKKREIYQECPFNAKIIYKADTLKAITYTLEILNEQEYNIKNTSDDVDIRGRFGKTLSLKQYDILLNYIPGAKHSKDYLISIESIDAAIDAFSSQFSAVLSDKQASTIDLGMTYSNPAKGEAILGKLMHLYLLNNIQYEKQIADSTMQFIDSRIALVSRELNNIEKQFEQYKTQNSIANINEQSKVLINSAGEYYNKLAEQETQLNVIKDLQRYLNNPLNKKVIPSSLLNPVDQSFGQAINAYNELLLSRDRALLSYTEDNPVVNNIDQQLNNSRINLLRNIEIYKNSLTAGKKQIEKQNQGFTGQLKQLPSKERNYLDFARQQNLKQELYLFLLQKREETAITKNSTMSSSRVIDVAKSEFLPYKPKKIIIYIIGLVIGIVIPSFYLFVKELLNVRINGKNDITNITAINILGEIGHNSDKQSLVTGLNSRSIISEQFRSLRTNLQFVLDNSKSNVILFTSSMSGEGKSFLSLNLGSALALTDKKVVFLEMDLRKPKLSESVGLGIENGFTNYAISGNNDYKKMLKQLSFNKNCYLISSGPIPPNPAELLMGGKLELLINQLKQEFDYIMIDCAPVGLVTDALIFEKYTDLTFYVIRQGFTYKSQLAIPDELSKENRMKNIYFIVNDVQNEKAGYSSFKQAYGYGIEEEESLLKRLFKRK</sequence>
<keyword evidence="7 9" id="KW-0472">Membrane</keyword>
<dbReference type="Pfam" id="PF13807">
    <property type="entry name" value="GNVR"/>
    <property type="match status" value="1"/>
</dbReference>
<evidence type="ECO:0000256" key="7">
    <source>
        <dbReference type="ARBA" id="ARBA00023136"/>
    </source>
</evidence>
<feature type="transmembrane region" description="Helical" evidence="9">
    <location>
        <begin position="496"/>
        <end position="516"/>
    </location>
</feature>
<evidence type="ECO:0000259" key="12">
    <source>
        <dbReference type="Pfam" id="PF13807"/>
    </source>
</evidence>
<keyword evidence="3 9" id="KW-0812">Transmembrane</keyword>
<evidence type="ECO:0000256" key="2">
    <source>
        <dbReference type="ARBA" id="ARBA00022475"/>
    </source>
</evidence>
<keyword evidence="4" id="KW-0547">Nucleotide-binding</keyword>
<feature type="domain" description="Polysaccharide chain length determinant N-terminal" evidence="11">
    <location>
        <begin position="20"/>
        <end position="112"/>
    </location>
</feature>
<dbReference type="InterPro" id="IPR050445">
    <property type="entry name" value="Bact_polysacc_biosynth/exp"/>
</dbReference>
<keyword evidence="6 9" id="KW-1133">Transmembrane helix</keyword>
<keyword evidence="13" id="KW-0418">Kinase</keyword>
<evidence type="ECO:0000256" key="9">
    <source>
        <dbReference type="SAM" id="Phobius"/>
    </source>
</evidence>
<dbReference type="PANTHER" id="PTHR32309">
    <property type="entry name" value="TYROSINE-PROTEIN KINASE"/>
    <property type="match status" value="1"/>
</dbReference>
<keyword evidence="5" id="KW-0067">ATP-binding</keyword>
<feature type="domain" description="Tyrosine-protein kinase G-rich" evidence="12">
    <location>
        <begin position="440"/>
        <end position="518"/>
    </location>
</feature>
<evidence type="ECO:0000259" key="11">
    <source>
        <dbReference type="Pfam" id="PF02706"/>
    </source>
</evidence>
<dbReference type="Pfam" id="PF02706">
    <property type="entry name" value="Wzz"/>
    <property type="match status" value="1"/>
</dbReference>
<comment type="caution">
    <text evidence="13">The sequence shown here is derived from an EMBL/GenBank/DDBJ whole genome shotgun (WGS) entry which is preliminary data.</text>
</comment>
<feature type="transmembrane region" description="Helical" evidence="9">
    <location>
        <begin position="32"/>
        <end position="53"/>
    </location>
</feature>
<dbReference type="InterPro" id="IPR005702">
    <property type="entry name" value="Wzc-like_C"/>
</dbReference>
<keyword evidence="13" id="KW-0808">Transferase</keyword>
<evidence type="ECO:0000313" key="14">
    <source>
        <dbReference type="Proteomes" id="UP001258315"/>
    </source>
</evidence>
<organism evidence="13 14">
    <name type="scientific">Mucilaginibacter terrae</name>
    <dbReference type="NCBI Taxonomy" id="1955052"/>
    <lineage>
        <taxon>Bacteria</taxon>
        <taxon>Pseudomonadati</taxon>
        <taxon>Bacteroidota</taxon>
        <taxon>Sphingobacteriia</taxon>
        <taxon>Sphingobacteriales</taxon>
        <taxon>Sphingobacteriaceae</taxon>
        <taxon>Mucilaginibacter</taxon>
    </lineage>
</organism>
<evidence type="ECO:0000256" key="5">
    <source>
        <dbReference type="ARBA" id="ARBA00022840"/>
    </source>
</evidence>
<feature type="coiled-coil region" evidence="8">
    <location>
        <begin position="280"/>
        <end position="307"/>
    </location>
</feature>
<keyword evidence="2" id="KW-1003">Cell membrane</keyword>
<evidence type="ECO:0000259" key="10">
    <source>
        <dbReference type="Pfam" id="PF01656"/>
    </source>
</evidence>
<proteinExistence type="predicted"/>
<dbReference type="GO" id="GO:0016301">
    <property type="term" value="F:kinase activity"/>
    <property type="evidence" value="ECO:0007669"/>
    <property type="project" value="UniProtKB-KW"/>
</dbReference>
<protein>
    <submittedName>
        <fullName evidence="13">Tyrosine-protein kinase Etk/Wzc</fullName>
        <ecNumber evidence="13">2.7.10.-</ecNumber>
    </submittedName>
</protein>
<evidence type="ECO:0000256" key="1">
    <source>
        <dbReference type="ARBA" id="ARBA00004651"/>
    </source>
</evidence>
<dbReference type="CDD" id="cd05387">
    <property type="entry name" value="BY-kinase"/>
    <property type="match status" value="1"/>
</dbReference>
<dbReference type="EC" id="2.7.10.-" evidence="13"/>
<keyword evidence="8" id="KW-0175">Coiled coil</keyword>
<evidence type="ECO:0000256" key="8">
    <source>
        <dbReference type="SAM" id="Coils"/>
    </source>
</evidence>
<gene>
    <name evidence="13" type="ORF">QE417_000840</name>
</gene>